<gene>
    <name evidence="1" type="ORF">K7X08_013895</name>
</gene>
<comment type="caution">
    <text evidence="1">The sequence shown here is derived from an EMBL/GenBank/DDBJ whole genome shotgun (WGS) entry which is preliminary data.</text>
</comment>
<proteinExistence type="predicted"/>
<dbReference type="Proteomes" id="UP001152561">
    <property type="component" value="Unassembled WGS sequence"/>
</dbReference>
<sequence length="173" mass="20331">MSCPKKKIANFFKFSFILHEIWSSILEPRLILSKLLLFYDKETEDTLETPQVNVIEVAEEYNYEPGTGVKYRSLREVERRLNGEIFAPRTSASTVRNYPKASVRVEVLYLGRWLFMMESIFNPKINFAEQDPASFASSEFLNFMKFVLQLTQIDLLTIPCIVMWRASLLHMWM</sequence>
<evidence type="ECO:0000313" key="1">
    <source>
        <dbReference type="EMBL" id="KAJ8539643.1"/>
    </source>
</evidence>
<name>A0A9Q1LMG0_9SOLA</name>
<protein>
    <submittedName>
        <fullName evidence="1">Uncharacterized protein</fullName>
    </submittedName>
</protein>
<dbReference type="AlphaFoldDB" id="A0A9Q1LMG0"/>
<keyword evidence="2" id="KW-1185">Reference proteome</keyword>
<reference evidence="2" key="1">
    <citation type="journal article" date="2023" name="Proc. Natl. Acad. Sci. U.S.A.">
        <title>Genomic and structural basis for evolution of tropane alkaloid biosynthesis.</title>
        <authorList>
            <person name="Wanga Y.-J."/>
            <person name="Taina T."/>
            <person name="Yua J.-Y."/>
            <person name="Lia J."/>
            <person name="Xua B."/>
            <person name="Chenc J."/>
            <person name="D'Auriad J.C."/>
            <person name="Huanga J.-P."/>
            <person name="Huanga S.-X."/>
        </authorList>
    </citation>
    <scope>NUCLEOTIDE SEQUENCE [LARGE SCALE GENOMIC DNA]</scope>
    <source>
        <strain evidence="2">cv. KIB-2019</strain>
    </source>
</reference>
<accession>A0A9Q1LMG0</accession>
<evidence type="ECO:0000313" key="2">
    <source>
        <dbReference type="Proteomes" id="UP001152561"/>
    </source>
</evidence>
<organism evidence="1 2">
    <name type="scientific">Anisodus acutangulus</name>
    <dbReference type="NCBI Taxonomy" id="402998"/>
    <lineage>
        <taxon>Eukaryota</taxon>
        <taxon>Viridiplantae</taxon>
        <taxon>Streptophyta</taxon>
        <taxon>Embryophyta</taxon>
        <taxon>Tracheophyta</taxon>
        <taxon>Spermatophyta</taxon>
        <taxon>Magnoliopsida</taxon>
        <taxon>eudicotyledons</taxon>
        <taxon>Gunneridae</taxon>
        <taxon>Pentapetalae</taxon>
        <taxon>asterids</taxon>
        <taxon>lamiids</taxon>
        <taxon>Solanales</taxon>
        <taxon>Solanaceae</taxon>
        <taxon>Solanoideae</taxon>
        <taxon>Hyoscyameae</taxon>
        <taxon>Anisodus</taxon>
    </lineage>
</organism>
<dbReference type="EMBL" id="JAJAGQ010000016">
    <property type="protein sequence ID" value="KAJ8539643.1"/>
    <property type="molecule type" value="Genomic_DNA"/>
</dbReference>
<dbReference type="OrthoDB" id="10072024at2759"/>